<dbReference type="Proteomes" id="UP001164776">
    <property type="component" value="Unassembled WGS sequence"/>
</dbReference>
<gene>
    <name evidence="2" type="ORF">BS78_K154400</name>
</gene>
<sequence>MAIGDPHTRPDAETVFIPNSFGLTSDARDWEACALVPWAMHLPHGAGARDIAELITDELQLHHGDVTVTLHQPEPYLIRFEYAEHAAAARRQGRFTTRGMDICLRPWRSLTHALGFRIFYRVRLCLDGIPSHAWTPEIVERVIGYRCALQCIVTDLVQSADTRHIKLWAWMADPSNIPKRVWLAFTHQPSEASSSVNVFTEKPDPWHQGARYEVFLHMPLIEDYTAAARNLQAAIDNPASIAPIRRRYDWRYGLIDGSPPEALSGFPARLPRPPLDKEGRDNQRGTSRATRGKLRGGDRGGRGTSRDTRDEHHGGDRGSGDGHGHGGRGGGGCGGHERDGYGPDRDNGQGRGGGGRDARSYADGRDSRAGREDRAHGSRVARNGRAHDERNGRDAGAWQGARDARPRGARPANRDEGRGRNKTWVQKLSCKGAAFTWPLGRHDDDEDDHDDDYDHPGQGDKSSDSFWGLNFEGLFRRERTRSPPRRRDYTPQQGHRHDEATAAVELKARFAAAL</sequence>
<dbReference type="AlphaFoldDB" id="A0A9W7XBB0"/>
<feature type="compositionally biased region" description="Basic and acidic residues" evidence="1">
    <location>
        <begin position="402"/>
        <end position="419"/>
    </location>
</feature>
<feature type="compositionally biased region" description="Basic and acidic residues" evidence="1">
    <location>
        <begin position="274"/>
        <end position="283"/>
    </location>
</feature>
<dbReference type="EMBL" id="MU629634">
    <property type="protein sequence ID" value="KAJ1255816.1"/>
    <property type="molecule type" value="Genomic_DNA"/>
</dbReference>
<comment type="caution">
    <text evidence="2">The sequence shown here is derived from an EMBL/GenBank/DDBJ whole genome shotgun (WGS) entry which is preliminary data.</text>
</comment>
<organism evidence="2 3">
    <name type="scientific">Paspalum vaginatum</name>
    <name type="common">seashore paspalum</name>
    <dbReference type="NCBI Taxonomy" id="158149"/>
    <lineage>
        <taxon>Eukaryota</taxon>
        <taxon>Viridiplantae</taxon>
        <taxon>Streptophyta</taxon>
        <taxon>Embryophyta</taxon>
        <taxon>Tracheophyta</taxon>
        <taxon>Spermatophyta</taxon>
        <taxon>Magnoliopsida</taxon>
        <taxon>Liliopsida</taxon>
        <taxon>Poales</taxon>
        <taxon>Poaceae</taxon>
        <taxon>PACMAD clade</taxon>
        <taxon>Panicoideae</taxon>
        <taxon>Andropogonodae</taxon>
        <taxon>Paspaleae</taxon>
        <taxon>Paspalinae</taxon>
        <taxon>Paspalum</taxon>
    </lineage>
</organism>
<reference evidence="2 3" key="1">
    <citation type="submission" date="2022-10" db="EMBL/GenBank/DDBJ databases">
        <title>WGS assembly of Paspalum vaginatum 540-79.</title>
        <authorList>
            <person name="Sun G."/>
            <person name="Wase N."/>
            <person name="Shu S."/>
            <person name="Jenkins J."/>
            <person name="Zhou B."/>
            <person name="Torres-Rodriguez J."/>
            <person name="Chen C."/>
            <person name="Sandor L."/>
            <person name="Plott C."/>
            <person name="Yoshinga Y."/>
            <person name="Daum C."/>
            <person name="Qi P."/>
            <person name="Barry K."/>
            <person name="Lipzen A."/>
            <person name="Berry L."/>
            <person name="Pedersen C."/>
            <person name="Gottilla T."/>
            <person name="Foltz A."/>
            <person name="Yu H."/>
            <person name="O'Malley R."/>
            <person name="Zhang C."/>
            <person name="Devos K."/>
            <person name="Sigmon B."/>
            <person name="Yu B."/>
            <person name="Obata T."/>
            <person name="Schmutz J."/>
            <person name="Schnable J."/>
        </authorList>
    </citation>
    <scope>NUCLEOTIDE SEQUENCE [LARGE SCALE GENOMIC DNA]</scope>
    <source>
        <strain evidence="3">cv. 540-79</strain>
    </source>
</reference>
<feature type="compositionally biased region" description="Basic and acidic residues" evidence="1">
    <location>
        <begin position="335"/>
        <end position="376"/>
    </location>
</feature>
<evidence type="ECO:0000256" key="1">
    <source>
        <dbReference type="SAM" id="MobiDB-lite"/>
    </source>
</evidence>
<accession>A0A9W7XBB0</accession>
<proteinExistence type="predicted"/>
<feature type="compositionally biased region" description="Basic and acidic residues" evidence="1">
    <location>
        <begin position="474"/>
        <end position="500"/>
    </location>
</feature>
<evidence type="ECO:0000313" key="3">
    <source>
        <dbReference type="Proteomes" id="UP001164776"/>
    </source>
</evidence>
<feature type="compositionally biased region" description="Basic and acidic residues" evidence="1">
    <location>
        <begin position="452"/>
        <end position="463"/>
    </location>
</feature>
<dbReference type="OrthoDB" id="688827at2759"/>
<feature type="region of interest" description="Disordered" evidence="1">
    <location>
        <begin position="261"/>
        <end position="500"/>
    </location>
</feature>
<dbReference type="PANTHER" id="PTHR33087:SF21">
    <property type="entry name" value="OS03G0782100 PROTEIN"/>
    <property type="match status" value="1"/>
</dbReference>
<feature type="compositionally biased region" description="Basic and acidic residues" evidence="1">
    <location>
        <begin position="295"/>
        <end position="324"/>
    </location>
</feature>
<name>A0A9W7XBB0_9POAL</name>
<evidence type="ECO:0000313" key="2">
    <source>
        <dbReference type="EMBL" id="KAJ1255816.1"/>
    </source>
</evidence>
<dbReference type="InterPro" id="IPR053253">
    <property type="entry name" value="Sex_diff_modulator"/>
</dbReference>
<keyword evidence="3" id="KW-1185">Reference proteome</keyword>
<protein>
    <submittedName>
        <fullName evidence="2">Uncharacterized protein</fullName>
    </submittedName>
</protein>
<dbReference type="PANTHER" id="PTHR33087">
    <property type="entry name" value="OS07G0539200 PROTEIN"/>
    <property type="match status" value="1"/>
</dbReference>